<dbReference type="PANTHER" id="PTHR38654">
    <property type="entry name" value="BUCKY BALL-RELATED"/>
    <property type="match status" value="1"/>
</dbReference>
<evidence type="ECO:0000313" key="2">
    <source>
        <dbReference type="EMBL" id="KAL1006314.1"/>
    </source>
</evidence>
<dbReference type="PANTHER" id="PTHR38654:SF1">
    <property type="entry name" value="BUCKY BALL"/>
    <property type="match status" value="1"/>
</dbReference>
<feature type="region of interest" description="Disordered" evidence="1">
    <location>
        <begin position="531"/>
        <end position="571"/>
    </location>
</feature>
<organism evidence="2 3">
    <name type="scientific">Umbra pygmaea</name>
    <name type="common">Eastern mudminnow</name>
    <dbReference type="NCBI Taxonomy" id="75934"/>
    <lineage>
        <taxon>Eukaryota</taxon>
        <taxon>Metazoa</taxon>
        <taxon>Chordata</taxon>
        <taxon>Craniata</taxon>
        <taxon>Vertebrata</taxon>
        <taxon>Euteleostomi</taxon>
        <taxon>Actinopterygii</taxon>
        <taxon>Neopterygii</taxon>
        <taxon>Teleostei</taxon>
        <taxon>Protacanthopterygii</taxon>
        <taxon>Esociformes</taxon>
        <taxon>Umbridae</taxon>
        <taxon>Umbra</taxon>
    </lineage>
</organism>
<accession>A0ABD0XBI9</accession>
<gene>
    <name evidence="2" type="ORF">UPYG_G00070680</name>
</gene>
<evidence type="ECO:0000313" key="3">
    <source>
        <dbReference type="Proteomes" id="UP001557470"/>
    </source>
</evidence>
<feature type="region of interest" description="Disordered" evidence="1">
    <location>
        <begin position="1"/>
        <end position="26"/>
    </location>
</feature>
<dbReference type="EMBL" id="JAGEUA010000002">
    <property type="protein sequence ID" value="KAL1006314.1"/>
    <property type="molecule type" value="Genomic_DNA"/>
</dbReference>
<feature type="compositionally biased region" description="Basic and acidic residues" evidence="1">
    <location>
        <begin position="318"/>
        <end position="335"/>
    </location>
</feature>
<feature type="compositionally biased region" description="Polar residues" evidence="1">
    <location>
        <begin position="11"/>
        <end position="26"/>
    </location>
</feature>
<evidence type="ECO:0000256" key="1">
    <source>
        <dbReference type="SAM" id="MobiDB-lite"/>
    </source>
</evidence>
<dbReference type="AlphaFoldDB" id="A0ABD0XBI9"/>
<feature type="region of interest" description="Disordered" evidence="1">
    <location>
        <begin position="247"/>
        <end position="284"/>
    </location>
</feature>
<feature type="compositionally biased region" description="Basic and acidic residues" evidence="1">
    <location>
        <begin position="1"/>
        <end position="10"/>
    </location>
</feature>
<name>A0ABD0XBI9_UMBPY</name>
<feature type="compositionally biased region" description="Acidic residues" evidence="1">
    <location>
        <begin position="548"/>
        <end position="557"/>
    </location>
</feature>
<feature type="region of interest" description="Disordered" evidence="1">
    <location>
        <begin position="702"/>
        <end position="727"/>
    </location>
</feature>
<feature type="compositionally biased region" description="Basic and acidic residues" evidence="1">
    <location>
        <begin position="256"/>
        <end position="281"/>
    </location>
</feature>
<protein>
    <recommendedName>
        <fullName evidence="4">Bucky ball</fullName>
    </recommendedName>
</protein>
<dbReference type="Proteomes" id="UP001557470">
    <property type="component" value="Unassembled WGS sequence"/>
</dbReference>
<feature type="compositionally biased region" description="Basic and acidic residues" evidence="1">
    <location>
        <begin position="558"/>
        <end position="571"/>
    </location>
</feature>
<comment type="caution">
    <text evidence="2">The sequence shown here is derived from an EMBL/GenBank/DDBJ whole genome shotgun (WGS) entry which is preliminary data.</text>
</comment>
<dbReference type="InterPro" id="IPR053309">
    <property type="entry name" value="Balbiani_Body_Formation"/>
</dbReference>
<evidence type="ECO:0008006" key="4">
    <source>
        <dbReference type="Google" id="ProtNLM"/>
    </source>
</evidence>
<keyword evidence="3" id="KW-1185">Reference proteome</keyword>
<proteinExistence type="predicted"/>
<feature type="region of interest" description="Disordered" evidence="1">
    <location>
        <begin position="318"/>
        <end position="346"/>
    </location>
</feature>
<reference evidence="2 3" key="1">
    <citation type="submission" date="2024-06" db="EMBL/GenBank/DDBJ databases">
        <authorList>
            <person name="Pan Q."/>
            <person name="Wen M."/>
            <person name="Jouanno E."/>
            <person name="Zahm M."/>
            <person name="Klopp C."/>
            <person name="Cabau C."/>
            <person name="Louis A."/>
            <person name="Berthelot C."/>
            <person name="Parey E."/>
            <person name="Roest Crollius H."/>
            <person name="Montfort J."/>
            <person name="Robinson-Rechavi M."/>
            <person name="Bouchez O."/>
            <person name="Lampietro C."/>
            <person name="Lopez Roques C."/>
            <person name="Donnadieu C."/>
            <person name="Postlethwait J."/>
            <person name="Bobe J."/>
            <person name="Verreycken H."/>
            <person name="Guiguen Y."/>
        </authorList>
    </citation>
    <scope>NUCLEOTIDE SEQUENCE [LARGE SCALE GENOMIC DNA]</scope>
    <source>
        <strain evidence="2">Up_M1</strain>
        <tissue evidence="2">Testis</tissue>
    </source>
</reference>
<sequence>MRQKMDDRSKNPQSMGNVQQNQRQTQHTKPFFYVQPASQPYYNMYHHHNQWHMSNLYNHYGLPGSGGYPFGRFSPYMSPYPYMQYPGGYVVTHAPHMHPMDYRRMYEPPRFQPPLGHEHMFQHDHVFHHEQQQQHHAEVQRETACSEVQTDPSDSLNKLIECLGKLQTNEIQGSDKELDSGVVSQASGIFCPDDRERKGSKEVVGAPDMHSHSASPGWCKIEGSHVQSSPMATLFSVNDSTAAVYDGESSRSLGDLGHREGWAVDSDHEPPLDSSSVHEEHDENPDLLQHHLDEDESLHRCSSENICLLSAVSRLDDSLIPRPGETDDHVEDGTHTDGTARTQGQGSNLQSLQLLQTPPPLASDSQGLDDVKPVDDMLAVPDEGFDVLSNLDADLSGQISSLPFHEVLTAGTLQTDNPADSAMLSGNIQPSLSSALLASMANSPTRQHYYPYYPLQTAHERLSVLSPSLDELSSRDEMFSTDLDELDLYPRHRVYPGQRFSAAEVQKVCSKSKKLMCACCGSSLLKGAGASSRIKGHHHSPKAYIDDQAVDTDEADEREPHRSARTCEERSHPARVLLKMPSVPRKRQSLPLHSRFPEEHGCRRSQHREAAATREQPVDPELVLVGSEPGHYEDHVMQRETETDAGDQQHRMCKDRQCREGASTTDLCSWETGGAKPRRTPHSLLQERLAVKKVRSNQLVFQDEVNEEEQPRLHRGKGSTKRTETRC</sequence>